<proteinExistence type="predicted"/>
<accession>A0AAV4X9P0</accession>
<dbReference type="Proteomes" id="UP001054945">
    <property type="component" value="Unassembled WGS sequence"/>
</dbReference>
<evidence type="ECO:0000313" key="2">
    <source>
        <dbReference type="Proteomes" id="UP001054945"/>
    </source>
</evidence>
<name>A0AAV4X9P0_CAEEX</name>
<dbReference type="AlphaFoldDB" id="A0AAV4X9P0"/>
<keyword evidence="2" id="KW-1185">Reference proteome</keyword>
<evidence type="ECO:0000313" key="1">
    <source>
        <dbReference type="EMBL" id="GIY91795.1"/>
    </source>
</evidence>
<gene>
    <name evidence="1" type="ORF">CEXT_796841</name>
</gene>
<comment type="caution">
    <text evidence="1">The sequence shown here is derived from an EMBL/GenBank/DDBJ whole genome shotgun (WGS) entry which is preliminary data.</text>
</comment>
<organism evidence="1 2">
    <name type="scientific">Caerostris extrusa</name>
    <name type="common">Bark spider</name>
    <name type="synonym">Caerostris bankana</name>
    <dbReference type="NCBI Taxonomy" id="172846"/>
    <lineage>
        <taxon>Eukaryota</taxon>
        <taxon>Metazoa</taxon>
        <taxon>Ecdysozoa</taxon>
        <taxon>Arthropoda</taxon>
        <taxon>Chelicerata</taxon>
        <taxon>Arachnida</taxon>
        <taxon>Araneae</taxon>
        <taxon>Araneomorphae</taxon>
        <taxon>Entelegynae</taxon>
        <taxon>Araneoidea</taxon>
        <taxon>Araneidae</taxon>
        <taxon>Caerostris</taxon>
    </lineage>
</organism>
<sequence>MTIYEIFVYLTIMPMKQQFPFTSILLRGHLLGPIWWYNKCPVEGGGIEFLPSILSHLGHDGFMAKWIANPALARRF</sequence>
<reference evidence="1 2" key="1">
    <citation type="submission" date="2021-06" db="EMBL/GenBank/DDBJ databases">
        <title>Caerostris extrusa draft genome.</title>
        <authorList>
            <person name="Kono N."/>
            <person name="Arakawa K."/>
        </authorList>
    </citation>
    <scope>NUCLEOTIDE SEQUENCE [LARGE SCALE GENOMIC DNA]</scope>
</reference>
<protein>
    <submittedName>
        <fullName evidence="1">Uncharacterized protein</fullName>
    </submittedName>
</protein>
<dbReference type="EMBL" id="BPLR01017460">
    <property type="protein sequence ID" value="GIY91795.1"/>
    <property type="molecule type" value="Genomic_DNA"/>
</dbReference>